<name>F2IHP0_FLUTR</name>
<gene>
    <name evidence="4" type="ordered locus">Fluta_2839</name>
</gene>
<evidence type="ECO:0000313" key="4">
    <source>
        <dbReference type="EMBL" id="AEA44818.1"/>
    </source>
</evidence>
<evidence type="ECO:0000256" key="2">
    <source>
        <dbReference type="ARBA" id="ARBA00023002"/>
    </source>
</evidence>
<reference evidence="5" key="2">
    <citation type="submission" date="2011-02" db="EMBL/GenBank/DDBJ databases">
        <title>The complete genome of Fluviicola taffensis DSM 16823.</title>
        <authorList>
            <consortium name="US DOE Joint Genome Institute (JGI-PGF)"/>
            <person name="Lucas S."/>
            <person name="Copeland A."/>
            <person name="Lapidus A."/>
            <person name="Bruce D."/>
            <person name="Goodwin L."/>
            <person name="Pitluck S."/>
            <person name="Kyrpides N."/>
            <person name="Mavromatis K."/>
            <person name="Ivanova N."/>
            <person name="Mikhailova N."/>
            <person name="Pagani I."/>
            <person name="Chertkov O."/>
            <person name="Detter J.C."/>
            <person name="Han C."/>
            <person name="Tapia R."/>
            <person name="Land M."/>
            <person name="Hauser L."/>
            <person name="Markowitz V."/>
            <person name="Cheng J.-F."/>
            <person name="Hugenholtz P."/>
            <person name="Woyke T."/>
            <person name="Wu D."/>
            <person name="Tindall B."/>
            <person name="Pomrenke H.G."/>
            <person name="Brambilla E."/>
            <person name="Klenk H.-P."/>
            <person name="Eisen J.A."/>
        </authorList>
    </citation>
    <scope>NUCLEOTIDE SEQUENCE [LARGE SCALE GENOMIC DNA]</scope>
    <source>
        <strain evidence="5">DSM 16823 / RW262 / RW262</strain>
    </source>
</reference>
<proteinExistence type="inferred from homology"/>
<dbReference type="Gene3D" id="3.40.50.720">
    <property type="entry name" value="NAD(P)-binding Rossmann-like Domain"/>
    <property type="match status" value="1"/>
</dbReference>
<protein>
    <submittedName>
        <fullName evidence="4">3-oxoacyl-(Acyl-carrier-protein) reductase</fullName>
        <ecNumber evidence="4">1.1.1.100</ecNumber>
    </submittedName>
</protein>
<keyword evidence="5" id="KW-1185">Reference proteome</keyword>
<dbReference type="PRINTS" id="PR00081">
    <property type="entry name" value="GDHRDH"/>
</dbReference>
<dbReference type="AlphaFoldDB" id="F2IHP0"/>
<dbReference type="eggNOG" id="COG1028">
    <property type="taxonomic scope" value="Bacteria"/>
</dbReference>
<dbReference type="GO" id="GO:0032787">
    <property type="term" value="P:monocarboxylic acid metabolic process"/>
    <property type="evidence" value="ECO:0007669"/>
    <property type="project" value="UniProtKB-ARBA"/>
</dbReference>
<dbReference type="STRING" id="755732.Fluta_2839"/>
<comment type="similarity">
    <text evidence="1 3">Belongs to the short-chain dehydrogenases/reductases (SDR) family.</text>
</comment>
<keyword evidence="2 4" id="KW-0560">Oxidoreductase</keyword>
<dbReference type="RefSeq" id="WP_013687587.1">
    <property type="nucleotide sequence ID" value="NC_015321.1"/>
</dbReference>
<dbReference type="KEGG" id="fte:Fluta_2839"/>
<dbReference type="HOGENOM" id="CLU_010194_1_3_10"/>
<dbReference type="OrthoDB" id="9804104at2"/>
<dbReference type="InterPro" id="IPR002347">
    <property type="entry name" value="SDR_fam"/>
</dbReference>
<dbReference type="PRINTS" id="PR00080">
    <property type="entry name" value="SDRFAMILY"/>
</dbReference>
<dbReference type="InterPro" id="IPR050259">
    <property type="entry name" value="SDR"/>
</dbReference>
<sequence length="236" mass="25738">MDKKVILITGATGGLGSAMVKYFEKQDVKLALHTFQQDPFDVRCEHAWFKADLRDQNQVKNLIASILANFGRVDVLINNAGISKNGMSWKLSSADFNEVISVNLTAPFLLSQGFIPSMREHNFGRIINISSVVAQTGVPGTVAYAASKAGILGMTKTIAKELASFSITCNALALGYFDQGMITEVSPEMQEQIINQIPKRKLGGVETILNTIDWLLKDESDYVTGQTISLNGGLYT</sequence>
<dbReference type="PANTHER" id="PTHR42879">
    <property type="entry name" value="3-OXOACYL-(ACYL-CARRIER-PROTEIN) REDUCTASE"/>
    <property type="match status" value="1"/>
</dbReference>
<dbReference type="Proteomes" id="UP000007463">
    <property type="component" value="Chromosome"/>
</dbReference>
<dbReference type="Pfam" id="PF00106">
    <property type="entry name" value="adh_short"/>
    <property type="match status" value="1"/>
</dbReference>
<dbReference type="EMBL" id="CP002542">
    <property type="protein sequence ID" value="AEA44818.1"/>
    <property type="molecule type" value="Genomic_DNA"/>
</dbReference>
<evidence type="ECO:0000256" key="3">
    <source>
        <dbReference type="RuleBase" id="RU000363"/>
    </source>
</evidence>
<dbReference type="SUPFAM" id="SSF51735">
    <property type="entry name" value="NAD(P)-binding Rossmann-fold domains"/>
    <property type="match status" value="1"/>
</dbReference>
<dbReference type="PROSITE" id="PS00061">
    <property type="entry name" value="ADH_SHORT"/>
    <property type="match status" value="1"/>
</dbReference>
<reference evidence="4 5" key="1">
    <citation type="journal article" date="2011" name="Stand. Genomic Sci.">
        <title>Complete genome sequence of the gliding freshwater bacterium Fluviicola taffensis type strain (RW262).</title>
        <authorList>
            <person name="Woyke T."/>
            <person name="Chertkov O."/>
            <person name="Lapidus A."/>
            <person name="Nolan M."/>
            <person name="Lucas S."/>
            <person name="Del Rio T.G."/>
            <person name="Tice H."/>
            <person name="Cheng J.F."/>
            <person name="Tapia R."/>
            <person name="Han C."/>
            <person name="Goodwin L."/>
            <person name="Pitluck S."/>
            <person name="Liolios K."/>
            <person name="Pagani I."/>
            <person name="Ivanova N."/>
            <person name="Huntemann M."/>
            <person name="Mavromatis K."/>
            <person name="Mikhailova N."/>
            <person name="Pati A."/>
            <person name="Chen A."/>
            <person name="Palaniappan K."/>
            <person name="Land M."/>
            <person name="Hauser L."/>
            <person name="Brambilla E.M."/>
            <person name="Rohde M."/>
            <person name="Mwirichia R."/>
            <person name="Sikorski J."/>
            <person name="Tindall B.J."/>
            <person name="Goker M."/>
            <person name="Bristow J."/>
            <person name="Eisen J.A."/>
            <person name="Markowitz V."/>
            <person name="Hugenholtz P."/>
            <person name="Klenk H.P."/>
            <person name="Kyrpides N.C."/>
        </authorList>
    </citation>
    <scope>NUCLEOTIDE SEQUENCE [LARGE SCALE GENOMIC DNA]</scope>
    <source>
        <strain evidence="5">DSM 16823 / RW262 / RW262</strain>
    </source>
</reference>
<accession>F2IHP0</accession>
<organism evidence="4 5">
    <name type="scientific">Fluviicola taffensis (strain DSM 16823 / NCIMB 13979 / RW262)</name>
    <dbReference type="NCBI Taxonomy" id="755732"/>
    <lineage>
        <taxon>Bacteria</taxon>
        <taxon>Pseudomonadati</taxon>
        <taxon>Bacteroidota</taxon>
        <taxon>Flavobacteriia</taxon>
        <taxon>Flavobacteriales</taxon>
        <taxon>Crocinitomicaceae</taxon>
        <taxon>Fluviicola</taxon>
    </lineage>
</organism>
<dbReference type="GO" id="GO:0004316">
    <property type="term" value="F:3-oxoacyl-[acyl-carrier-protein] reductase (NADPH) activity"/>
    <property type="evidence" value="ECO:0007669"/>
    <property type="project" value="UniProtKB-EC"/>
</dbReference>
<dbReference type="InterPro" id="IPR036291">
    <property type="entry name" value="NAD(P)-bd_dom_sf"/>
</dbReference>
<dbReference type="PANTHER" id="PTHR42879:SF2">
    <property type="entry name" value="3-OXOACYL-[ACYL-CARRIER-PROTEIN] REDUCTASE FABG"/>
    <property type="match status" value="1"/>
</dbReference>
<dbReference type="FunFam" id="3.40.50.720:FF:000173">
    <property type="entry name" value="3-oxoacyl-[acyl-carrier protein] reductase"/>
    <property type="match status" value="1"/>
</dbReference>
<evidence type="ECO:0000256" key="1">
    <source>
        <dbReference type="ARBA" id="ARBA00006484"/>
    </source>
</evidence>
<dbReference type="EC" id="1.1.1.100" evidence="4"/>
<evidence type="ECO:0000313" key="5">
    <source>
        <dbReference type="Proteomes" id="UP000007463"/>
    </source>
</evidence>
<dbReference type="InterPro" id="IPR020904">
    <property type="entry name" value="Sc_DH/Rdtase_CS"/>
</dbReference>